<dbReference type="AlphaFoldDB" id="A0A1G8C9R1"/>
<protein>
    <submittedName>
        <fullName evidence="2">Uncharacterized protein</fullName>
    </submittedName>
</protein>
<feature type="compositionally biased region" description="Low complexity" evidence="1">
    <location>
        <begin position="57"/>
        <end position="69"/>
    </location>
</feature>
<feature type="region of interest" description="Disordered" evidence="1">
    <location>
        <begin position="57"/>
        <end position="78"/>
    </location>
</feature>
<dbReference type="RefSeq" id="WP_091936536.1">
    <property type="nucleotide sequence ID" value="NZ_FNCY01000005.1"/>
</dbReference>
<keyword evidence="3" id="KW-1185">Reference proteome</keyword>
<organism evidence="2 3">
    <name type="scientific">Propionivibrio dicarboxylicus</name>
    <dbReference type="NCBI Taxonomy" id="83767"/>
    <lineage>
        <taxon>Bacteria</taxon>
        <taxon>Pseudomonadati</taxon>
        <taxon>Pseudomonadota</taxon>
        <taxon>Betaproteobacteria</taxon>
        <taxon>Rhodocyclales</taxon>
        <taxon>Rhodocyclaceae</taxon>
        <taxon>Propionivibrio</taxon>
    </lineage>
</organism>
<proteinExistence type="predicted"/>
<reference evidence="2 3" key="1">
    <citation type="submission" date="2016-10" db="EMBL/GenBank/DDBJ databases">
        <authorList>
            <person name="de Groot N.N."/>
        </authorList>
    </citation>
    <scope>NUCLEOTIDE SEQUENCE [LARGE SCALE GENOMIC DNA]</scope>
    <source>
        <strain evidence="2 3">DSM 5885</strain>
    </source>
</reference>
<sequence length="136" mass="13960">MFPMTITLSNNAQLAAVLSVLGGPQLLNPPPEPTEPAKKSALAKTEVAVVIQPTATAEAGAAQETKAAASDTKPASTEGKTFTIDDAKALTMKIVGDKGRDAAVALLDKYAVKVAAKLPADKVAEFCTDAQKVLAQ</sequence>
<evidence type="ECO:0000256" key="1">
    <source>
        <dbReference type="SAM" id="MobiDB-lite"/>
    </source>
</evidence>
<evidence type="ECO:0000313" key="2">
    <source>
        <dbReference type="EMBL" id="SDH42049.1"/>
    </source>
</evidence>
<gene>
    <name evidence="2" type="ORF">SAMN05660652_01711</name>
</gene>
<dbReference type="Proteomes" id="UP000198607">
    <property type="component" value="Unassembled WGS sequence"/>
</dbReference>
<name>A0A1G8C9R1_9RHOO</name>
<dbReference type="STRING" id="83767.SAMN05660652_01711"/>
<accession>A0A1G8C9R1</accession>
<evidence type="ECO:0000313" key="3">
    <source>
        <dbReference type="Proteomes" id="UP000198607"/>
    </source>
</evidence>
<dbReference type="EMBL" id="FNCY01000005">
    <property type="protein sequence ID" value="SDH42049.1"/>
    <property type="molecule type" value="Genomic_DNA"/>
</dbReference>